<evidence type="ECO:0000313" key="9">
    <source>
        <dbReference type="EMBL" id="MCZ0858903.1"/>
    </source>
</evidence>
<organism evidence="9 10">
    <name type="scientific">Actinomyces israelii</name>
    <dbReference type="NCBI Taxonomy" id="1659"/>
    <lineage>
        <taxon>Bacteria</taxon>
        <taxon>Bacillati</taxon>
        <taxon>Actinomycetota</taxon>
        <taxon>Actinomycetes</taxon>
        <taxon>Actinomycetales</taxon>
        <taxon>Actinomycetaceae</taxon>
        <taxon>Actinomyces</taxon>
    </lineage>
</organism>
<dbReference type="PROSITE" id="PS50847">
    <property type="entry name" value="GRAM_POS_ANCHORING"/>
    <property type="match status" value="1"/>
</dbReference>
<evidence type="ECO:0000313" key="10">
    <source>
        <dbReference type="Proteomes" id="UP001072034"/>
    </source>
</evidence>
<feature type="chain" id="PRO_5045996875" evidence="7">
    <location>
        <begin position="30"/>
        <end position="351"/>
    </location>
</feature>
<feature type="compositionally biased region" description="Low complexity" evidence="5">
    <location>
        <begin position="263"/>
        <end position="297"/>
    </location>
</feature>
<keyword evidence="6" id="KW-1133">Transmembrane helix</keyword>
<dbReference type="InterPro" id="IPR006311">
    <property type="entry name" value="TAT_signal"/>
</dbReference>
<dbReference type="PROSITE" id="PS51318">
    <property type="entry name" value="TAT"/>
    <property type="match status" value="1"/>
</dbReference>
<name>A0ABT4ICU9_9ACTO</name>
<keyword evidence="6" id="KW-0472">Membrane</keyword>
<dbReference type="NCBIfam" id="TIGR01167">
    <property type="entry name" value="LPXTG_anchor"/>
    <property type="match status" value="1"/>
</dbReference>
<evidence type="ECO:0000256" key="5">
    <source>
        <dbReference type="SAM" id="MobiDB-lite"/>
    </source>
</evidence>
<keyword evidence="10" id="KW-1185">Reference proteome</keyword>
<dbReference type="RefSeq" id="WP_268918224.1">
    <property type="nucleotide sequence ID" value="NZ_JAPTMY010000033.1"/>
</dbReference>
<feature type="region of interest" description="Disordered" evidence="5">
    <location>
        <begin position="189"/>
        <end position="324"/>
    </location>
</feature>
<feature type="transmembrane region" description="Helical" evidence="6">
    <location>
        <begin position="326"/>
        <end position="344"/>
    </location>
</feature>
<feature type="signal peptide" evidence="7">
    <location>
        <begin position="1"/>
        <end position="29"/>
    </location>
</feature>
<dbReference type="Pfam" id="PF00746">
    <property type="entry name" value="Gram_pos_anchor"/>
    <property type="match status" value="1"/>
</dbReference>
<evidence type="ECO:0000256" key="6">
    <source>
        <dbReference type="SAM" id="Phobius"/>
    </source>
</evidence>
<dbReference type="Proteomes" id="UP001072034">
    <property type="component" value="Unassembled WGS sequence"/>
</dbReference>
<reference evidence="9" key="1">
    <citation type="submission" date="2022-10" db="EMBL/GenBank/DDBJ databases">
        <title>Genome sequence of Actinomyces israelii ATCC 10048.</title>
        <authorList>
            <person name="Watt R.M."/>
            <person name="Tong W.M."/>
        </authorList>
    </citation>
    <scope>NUCLEOTIDE SEQUENCE</scope>
    <source>
        <strain evidence="9">ATCC 10048</strain>
    </source>
</reference>
<keyword evidence="4" id="KW-0572">Peptidoglycan-anchor</keyword>
<accession>A0ABT4ICU9</accession>
<evidence type="ECO:0000256" key="7">
    <source>
        <dbReference type="SAM" id="SignalP"/>
    </source>
</evidence>
<keyword evidence="2" id="KW-0964">Secreted</keyword>
<evidence type="ECO:0000256" key="3">
    <source>
        <dbReference type="ARBA" id="ARBA00022729"/>
    </source>
</evidence>
<evidence type="ECO:0000259" key="8">
    <source>
        <dbReference type="PROSITE" id="PS50847"/>
    </source>
</evidence>
<comment type="caution">
    <text evidence="9">The sequence shown here is derived from an EMBL/GenBank/DDBJ whole genome shotgun (WGS) entry which is preliminary data.</text>
</comment>
<dbReference type="EMBL" id="JAPTMY010000033">
    <property type="protein sequence ID" value="MCZ0858903.1"/>
    <property type="molecule type" value="Genomic_DNA"/>
</dbReference>
<gene>
    <name evidence="9" type="ORF">OHJ16_12720</name>
</gene>
<keyword evidence="6" id="KW-0812">Transmembrane</keyword>
<proteinExistence type="predicted"/>
<sequence>MSLRRSLTATAAAAAIAAGSVVLAPTAAADQPILQCAGDGFMCGGPGRSGTLTASYTDAQPAPSTVWGTPKIGILDSPADALDVEPSSEVTRSYGVEIPWQADPSAPRTVSMLVKNNEGLFANPADMRFHITDAAGADLPDGTCTPEEQNLNPGEQTTVTCTVPDGGALLKAYRRGDFGGEYLAAWTLDSQTPPSPPAAQAPSTPPVVTVDGKTVTGAVEDGAWKATAPVTRRAPDANGAEVTHAPKVTVDGAEVEAPSFRITTRAAAPEPEPRPTATATSEPSGSPSASAAPTDASQDPAVPDPGRTTAPGAQGPGRLPKTGAEAAGALGAALLLMTAGALVLKRSRRRA</sequence>
<keyword evidence="1" id="KW-0134">Cell wall</keyword>
<protein>
    <submittedName>
        <fullName evidence="9">LPXTG cell wall anchor domain-containing protein</fullName>
    </submittedName>
</protein>
<dbReference type="InterPro" id="IPR019931">
    <property type="entry name" value="LPXTG_anchor"/>
</dbReference>
<evidence type="ECO:0000256" key="1">
    <source>
        <dbReference type="ARBA" id="ARBA00022512"/>
    </source>
</evidence>
<feature type="compositionally biased region" description="Pro residues" evidence="5">
    <location>
        <begin position="193"/>
        <end position="205"/>
    </location>
</feature>
<evidence type="ECO:0000256" key="4">
    <source>
        <dbReference type="ARBA" id="ARBA00023088"/>
    </source>
</evidence>
<feature type="domain" description="Gram-positive cocci surface proteins LPxTG" evidence="8">
    <location>
        <begin position="319"/>
        <end position="351"/>
    </location>
</feature>
<evidence type="ECO:0000256" key="2">
    <source>
        <dbReference type="ARBA" id="ARBA00022525"/>
    </source>
</evidence>
<keyword evidence="3 7" id="KW-0732">Signal</keyword>